<dbReference type="Gene3D" id="3.20.20.80">
    <property type="entry name" value="Glycosidases"/>
    <property type="match status" value="1"/>
</dbReference>
<keyword evidence="4" id="KW-0539">Nucleus</keyword>
<dbReference type="PANTHER" id="PTHR24336:SF8">
    <property type="entry name" value="LADYBIRD EARLY-RELATED"/>
    <property type="match status" value="1"/>
</dbReference>
<dbReference type="SUPFAM" id="SSF51445">
    <property type="entry name" value="(Trans)glycosidases"/>
    <property type="match status" value="1"/>
</dbReference>
<sequence>MIHFFQQQYAYAVDINQQATSSNFQCLRSNSYSTVFVRAYKPDGSGSVDYNGVPNINMAYNAGLGIEVYMTPNPTSGKAASAQVDEVVSALVNGGINVRTIWIQVTSPVNWNSNQVTNTNFINQAIQRLRSRGIRPGVYTNNYDWQQITNQASGLGSDVMLWYWNVYSSGVSGETAPNFTDFRPFGNWNTASVKQFGQYESVCGFTCNRDVYPLSGVALKQKFMNTAKTIRDKQIYVGSIGLIMTERINFKLAHNGITHKFASSFSDGQLFDAVRQKVTSVVYDDAFELFWKDDESNIILDTVADLATAIDFARAMREKPTDTPCVHLTVAVNSPVNAESNETASNEAEEVTAAAAEHAVQKEEQTTAAESANTEAAATEAFVEDTEAVPEENPSGAAAPAAKAQLRSLVDSSLTEKWLTDLRTAMAPLYNPLNNELQSPSETCAAEIAACLSALEKKIPNELKGLLEQLSNKQLREFVHGYWLDDYASERFPLSHQLTHFTYREAAQNHYSYLEAVSAVKMALEMAVFCPEIDFEDYSDDEEEEDDCEESEDESDDGKVTEGEEPTTHPEWIPQRSSDIVALARLNMDLTHATKTYLSPMEVLQRSKSDPATSSADAPEEPSEDTKENVPVDRLERFREHLRKISDLPDDPFWEETVKDTLSISSIDYFQREERGDNHPKSKIESRIAKILERTLEDLPKDLQTELESLSSEALGRMVILDWTDRIVEEKRAVRNLQSRGLPTDEMATYCSLSTLHDLMFIGMAVRMYPKEIRKIAKHIMNKHDEVMKQKRADEESKMSDAERKYRREASARFTLMQELGKYMDCFKYIAFMSRMVPAPSPVPRDYAVEYSKWTELASSLEMTQEMHEYTNQPCLSEVQNESQSNHIPSSLLAALLFMNAAAAFSPEELGKRLAKQGIQKSTELIRSEEVRALEVFIETHRDTPDAAPIPPAKTRLDVMIGWVDKQAAAILRAGQERLKPVFEPLTPTLPNMAPIQRVPHFSHPGQSQSTPLTYFPTVNANMNIPFPIPSPMTAHNYQHQQMQQQQMRYPQPPNVPQQPQPISNAQMQSMLQHAQHTHTQQPVSPLAHFRPQPPQYANLSTNDQVHIQPIYIQSNTQPTMPPQHPDAASMGQAYPTYMQPRIQPAVFPPHLSHVPNHPPHHPNSTMNVQMQPSGYSQPSYVHQHPPPYDSYPFPSQMLPQYVQPQPVFRPFVQPMQLMQPVPVQQVQPVTTSSPSHGSPAPPTLPKENQATAATSELNDMKAKIEELEKFIKGKLSMFQTKIFAFEEKSENNNCEKENKEVDGFKEKLVEMEKRLKVVEEELEIISLSREVMPVIHFKLAFKGKAYRFAPTVSEQQLFNEVHVRVAKIIDDAFKLYWNDGDSNVLLGTVDDLVTACDFAALLEFHKHVKVEQEVETSNTTRTVIISSLPSFRLHHDPATSDVRLQIHFDDASEYSLWEGCVTSVFKYLNLPENSLAIDKHRVRSEIMMNRTNRAQGYHACHERIELKRKLLLVVPSEALDQLLMFLHPLAIETRFLHVQVTGGEKILRNLGQFLEEANVEQLTLTQETEDDKEQYWQWYRLIRRVKPFKLRVNRINVAQELLFFLTDAADFVDSIWVGSLKSKEAFPFIYIRLILRRKCSHVHISDSATDIPIRQINLLTQFLVANGKIGTIIVPTTKSIKPMRYEHSQATISARNHDKENNRVVIENVL</sequence>
<feature type="compositionally biased region" description="Acidic residues" evidence="6">
    <location>
        <begin position="535"/>
        <end position="556"/>
    </location>
</feature>
<dbReference type="GO" id="GO:1990837">
    <property type="term" value="F:sequence-specific double-stranded DNA binding"/>
    <property type="evidence" value="ECO:0000318"/>
    <property type="project" value="GO_Central"/>
</dbReference>
<feature type="compositionally biased region" description="Pro residues" evidence="6">
    <location>
        <begin position="1051"/>
        <end position="1060"/>
    </location>
</feature>
<accession>A0A2A6BMW7</accession>
<organism evidence="7 8">
    <name type="scientific">Pristionchus pacificus</name>
    <name type="common">Parasitic nematode worm</name>
    <dbReference type="NCBI Taxonomy" id="54126"/>
    <lineage>
        <taxon>Eukaryota</taxon>
        <taxon>Metazoa</taxon>
        <taxon>Ecdysozoa</taxon>
        <taxon>Nematoda</taxon>
        <taxon>Chromadorea</taxon>
        <taxon>Rhabditida</taxon>
        <taxon>Rhabditina</taxon>
        <taxon>Diplogasteromorpha</taxon>
        <taxon>Diplogasteroidea</taxon>
        <taxon>Neodiplogasteridae</taxon>
        <taxon>Pristionchus</taxon>
    </lineage>
</organism>
<dbReference type="InterPro" id="IPR002053">
    <property type="entry name" value="Glyco_hydro_25"/>
</dbReference>
<feature type="region of interest" description="Disordered" evidence="6">
    <location>
        <begin position="535"/>
        <end position="576"/>
    </location>
</feature>
<evidence type="ECO:0000256" key="2">
    <source>
        <dbReference type="ARBA" id="ARBA00023125"/>
    </source>
</evidence>
<feature type="region of interest" description="Disordered" evidence="6">
    <location>
        <begin position="601"/>
        <end position="630"/>
    </location>
</feature>
<reference evidence="8" key="1">
    <citation type="journal article" date="2008" name="Nat. Genet.">
        <title>The Pristionchus pacificus genome provides a unique perspective on nematode lifestyle and parasitism.</title>
        <authorList>
            <person name="Dieterich C."/>
            <person name="Clifton S.W."/>
            <person name="Schuster L.N."/>
            <person name="Chinwalla A."/>
            <person name="Delehaunty K."/>
            <person name="Dinkelacker I."/>
            <person name="Fulton L."/>
            <person name="Fulton R."/>
            <person name="Godfrey J."/>
            <person name="Minx P."/>
            <person name="Mitreva M."/>
            <person name="Roeseler W."/>
            <person name="Tian H."/>
            <person name="Witte H."/>
            <person name="Yang S.P."/>
            <person name="Wilson R.K."/>
            <person name="Sommer R.J."/>
        </authorList>
    </citation>
    <scope>NUCLEOTIDE SEQUENCE [LARGE SCALE GENOMIC DNA]</scope>
    <source>
        <strain evidence="8">PS312</strain>
    </source>
</reference>
<keyword evidence="3" id="KW-0371">Homeobox</keyword>
<keyword evidence="5" id="KW-0175">Coiled coil</keyword>
<proteinExistence type="inferred from homology"/>
<dbReference type="InterPro" id="IPR051892">
    <property type="entry name" value="LBX_TF"/>
</dbReference>
<dbReference type="InterPro" id="IPR017853">
    <property type="entry name" value="GH"/>
</dbReference>
<dbReference type="GO" id="GO:0016998">
    <property type="term" value="P:cell wall macromolecule catabolic process"/>
    <property type="evidence" value="ECO:0007669"/>
    <property type="project" value="InterPro"/>
</dbReference>
<feature type="coiled-coil region" evidence="5">
    <location>
        <begin position="1295"/>
        <end position="1329"/>
    </location>
</feature>
<dbReference type="GO" id="GO:0006950">
    <property type="term" value="P:response to stress"/>
    <property type="evidence" value="ECO:0007669"/>
    <property type="project" value="UniProtKB-ARBA"/>
</dbReference>
<feature type="region of interest" description="Disordered" evidence="6">
    <location>
        <begin position="1039"/>
        <end position="1060"/>
    </location>
</feature>
<feature type="compositionally biased region" description="Basic and acidic residues" evidence="6">
    <location>
        <begin position="557"/>
        <end position="568"/>
    </location>
</feature>
<evidence type="ECO:0000256" key="4">
    <source>
        <dbReference type="ARBA" id="ARBA00023242"/>
    </source>
</evidence>
<feature type="compositionally biased region" description="Low complexity" evidence="6">
    <location>
        <begin position="1039"/>
        <end position="1050"/>
    </location>
</feature>
<gene>
    <name evidence="7" type="primary">WBGene00100627</name>
</gene>
<protein>
    <submittedName>
        <fullName evidence="7">Lys-7</fullName>
    </submittedName>
</protein>
<dbReference type="GO" id="GO:0005634">
    <property type="term" value="C:nucleus"/>
    <property type="evidence" value="ECO:0000318"/>
    <property type="project" value="GO_Central"/>
</dbReference>
<comment type="similarity">
    <text evidence="1">Belongs to the glycosyl hydrolase 25 family.</text>
</comment>
<dbReference type="GO" id="GO:0000981">
    <property type="term" value="F:DNA-binding transcription factor activity, RNA polymerase II-specific"/>
    <property type="evidence" value="ECO:0000318"/>
    <property type="project" value="GO_Central"/>
</dbReference>
<dbReference type="PANTHER" id="PTHR24336">
    <property type="entry name" value="TRANSCRIPTION FACTOR LBX"/>
    <property type="match status" value="1"/>
</dbReference>
<accession>A0A8R1U818</accession>
<dbReference type="EnsemblMetazoa" id="PPA11073.1">
    <property type="protein sequence ID" value="PPA11073.1"/>
    <property type="gene ID" value="WBGene00100627"/>
</dbReference>
<dbReference type="PROSITE" id="PS51904">
    <property type="entry name" value="GLYCOSYL_HYDROL_F25_2"/>
    <property type="match status" value="1"/>
</dbReference>
<dbReference type="GO" id="GO:0009253">
    <property type="term" value="P:peptidoglycan catabolic process"/>
    <property type="evidence" value="ECO:0007669"/>
    <property type="project" value="InterPro"/>
</dbReference>
<dbReference type="CDD" id="cd06416">
    <property type="entry name" value="GH25_Lys1-like"/>
    <property type="match status" value="1"/>
</dbReference>
<keyword evidence="2" id="KW-0238">DNA-binding</keyword>
<name>A0A2A6BMW7_PRIPA</name>
<evidence type="ECO:0000313" key="7">
    <source>
        <dbReference type="EnsemblMetazoa" id="PPA11073.1"/>
    </source>
</evidence>
<feature type="region of interest" description="Disordered" evidence="6">
    <location>
        <begin position="1225"/>
        <end position="1248"/>
    </location>
</feature>
<dbReference type="GO" id="GO:0003796">
    <property type="term" value="F:lysozyme activity"/>
    <property type="evidence" value="ECO:0007669"/>
    <property type="project" value="InterPro"/>
</dbReference>
<evidence type="ECO:0000256" key="1">
    <source>
        <dbReference type="ARBA" id="ARBA00010646"/>
    </source>
</evidence>
<evidence type="ECO:0000256" key="3">
    <source>
        <dbReference type="ARBA" id="ARBA00023155"/>
    </source>
</evidence>
<evidence type="ECO:0000256" key="6">
    <source>
        <dbReference type="SAM" id="MobiDB-lite"/>
    </source>
</evidence>
<dbReference type="OrthoDB" id="25039at2759"/>
<dbReference type="Proteomes" id="UP000005239">
    <property type="component" value="Unassembled WGS sequence"/>
</dbReference>
<keyword evidence="8" id="KW-1185">Reference proteome</keyword>
<evidence type="ECO:0000256" key="5">
    <source>
        <dbReference type="SAM" id="Coils"/>
    </source>
</evidence>
<dbReference type="GO" id="GO:0006357">
    <property type="term" value="P:regulation of transcription by RNA polymerase II"/>
    <property type="evidence" value="ECO:0000318"/>
    <property type="project" value="GO_Central"/>
</dbReference>
<reference evidence="7" key="2">
    <citation type="submission" date="2022-06" db="UniProtKB">
        <authorList>
            <consortium name="EnsemblMetazoa"/>
        </authorList>
    </citation>
    <scope>IDENTIFICATION</scope>
    <source>
        <strain evidence="7">PS312</strain>
    </source>
</reference>
<evidence type="ECO:0000313" key="8">
    <source>
        <dbReference type="Proteomes" id="UP000005239"/>
    </source>
</evidence>